<dbReference type="GO" id="GO:0009366">
    <property type="term" value="C:enterobactin synthetase complex"/>
    <property type="evidence" value="ECO:0007669"/>
    <property type="project" value="TreeGrafter"/>
</dbReference>
<accession>A0A9P6JGJ1</accession>
<dbReference type="GO" id="GO:0009239">
    <property type="term" value="P:enterobactin biosynthetic process"/>
    <property type="evidence" value="ECO:0007669"/>
    <property type="project" value="TreeGrafter"/>
</dbReference>
<name>A0A9P6JGJ1_9FUNG</name>
<dbReference type="PANTHER" id="PTHR45527:SF1">
    <property type="entry name" value="FATTY ACID SYNTHASE"/>
    <property type="match status" value="1"/>
</dbReference>
<evidence type="ECO:0000259" key="1">
    <source>
        <dbReference type="Pfam" id="PF00668"/>
    </source>
</evidence>
<evidence type="ECO:0000313" key="3">
    <source>
        <dbReference type="Proteomes" id="UP000749646"/>
    </source>
</evidence>
<dbReference type="InterPro" id="IPR001242">
    <property type="entry name" value="Condensation_dom"/>
</dbReference>
<sequence length="511" mass="57548">MAVRMMNRVANMGAKLPLATLFASPGLSAFADEIKKHLEQESGAILPTIERIPRTEALPLSSAQQRMWFLAQLDGVSDIYHIPMAIRLRGFLDRKAWQLAVNDLFARHEALRSVFVAVNGQPHVRILPSEGIPVGYIDLRGTADIEGQLVKLAANEAKASFNLTTGPLIRVTLIQIADDEHLLLLTQHHIVSDGWSMAIMTRELRQLYSAHCRNEPNPLSPLAIQYPDYAAWQQQWFSGDQLKNQVEYWRATLADAPVLIDLPTDHPRPSQQSYVGAGVPIVLDAELTSALRRFSQKHGVTLFMTVLTAWSVVLSRLSGQDDIVIGTPSANRGHHEIEPLIGFFVNTLAMRIDLSGGPTTRDLLERVRRCTLAAHTHQDLPFEQVVEIVQPPRRMNHTPLFQVMFAWQNNDASEWNFEDLQATPFPLQYEISKFDLELFLNELDGEIVGSLHYATSLFDRPTIEKHIGYLTTMLREMTTNADQPVSTTNILSPDERTLLLQTWNMTQGLFD</sequence>
<dbReference type="InterPro" id="IPR023213">
    <property type="entry name" value="CAT-like_dom_sf"/>
</dbReference>
<dbReference type="GO" id="GO:0005829">
    <property type="term" value="C:cytosol"/>
    <property type="evidence" value="ECO:0007669"/>
    <property type="project" value="TreeGrafter"/>
</dbReference>
<dbReference type="GO" id="GO:0031177">
    <property type="term" value="F:phosphopantetheine binding"/>
    <property type="evidence" value="ECO:0007669"/>
    <property type="project" value="TreeGrafter"/>
</dbReference>
<feature type="domain" description="Condensation" evidence="1">
    <location>
        <begin position="57"/>
        <end position="499"/>
    </location>
</feature>
<dbReference type="GO" id="GO:0043041">
    <property type="term" value="P:amino acid activation for nonribosomal peptide biosynthetic process"/>
    <property type="evidence" value="ECO:0007669"/>
    <property type="project" value="TreeGrafter"/>
</dbReference>
<evidence type="ECO:0000313" key="2">
    <source>
        <dbReference type="EMBL" id="KAF9974816.1"/>
    </source>
</evidence>
<dbReference type="Gene3D" id="3.30.559.10">
    <property type="entry name" value="Chloramphenicol acetyltransferase-like domain"/>
    <property type="match status" value="1"/>
</dbReference>
<dbReference type="EMBL" id="JAAAHW010004395">
    <property type="protein sequence ID" value="KAF9974816.1"/>
    <property type="molecule type" value="Genomic_DNA"/>
</dbReference>
<dbReference type="GO" id="GO:0047527">
    <property type="term" value="F:2,3-dihydroxybenzoate-serine ligase activity"/>
    <property type="evidence" value="ECO:0007669"/>
    <property type="project" value="TreeGrafter"/>
</dbReference>
<protein>
    <recommendedName>
        <fullName evidence="1">Condensation domain-containing protein</fullName>
    </recommendedName>
</protein>
<dbReference type="Gene3D" id="3.30.559.30">
    <property type="entry name" value="Nonribosomal peptide synthetase, condensation domain"/>
    <property type="match status" value="1"/>
</dbReference>
<dbReference type="Pfam" id="PF00668">
    <property type="entry name" value="Condensation"/>
    <property type="match status" value="1"/>
</dbReference>
<comment type="caution">
    <text evidence="2">The sequence shown here is derived from an EMBL/GenBank/DDBJ whole genome shotgun (WGS) entry which is preliminary data.</text>
</comment>
<dbReference type="FunFam" id="3.30.559.10:FF:000012">
    <property type="entry name" value="Non-ribosomal peptide synthetase"/>
    <property type="match status" value="1"/>
</dbReference>
<dbReference type="Proteomes" id="UP000749646">
    <property type="component" value="Unassembled WGS sequence"/>
</dbReference>
<keyword evidence="3" id="KW-1185">Reference proteome</keyword>
<dbReference type="PANTHER" id="PTHR45527">
    <property type="entry name" value="NONRIBOSOMAL PEPTIDE SYNTHETASE"/>
    <property type="match status" value="1"/>
</dbReference>
<dbReference type="CDD" id="cd19531">
    <property type="entry name" value="LCL_NRPS-like"/>
    <property type="match status" value="1"/>
</dbReference>
<proteinExistence type="predicted"/>
<organism evidence="2 3">
    <name type="scientific">Modicella reniformis</name>
    <dbReference type="NCBI Taxonomy" id="1440133"/>
    <lineage>
        <taxon>Eukaryota</taxon>
        <taxon>Fungi</taxon>
        <taxon>Fungi incertae sedis</taxon>
        <taxon>Mucoromycota</taxon>
        <taxon>Mortierellomycotina</taxon>
        <taxon>Mortierellomycetes</taxon>
        <taxon>Mortierellales</taxon>
        <taxon>Mortierellaceae</taxon>
        <taxon>Modicella</taxon>
    </lineage>
</organism>
<gene>
    <name evidence="2" type="ORF">BGZ65_008546</name>
</gene>
<dbReference type="AlphaFoldDB" id="A0A9P6JGJ1"/>
<dbReference type="OrthoDB" id="416786at2759"/>
<reference evidence="2" key="1">
    <citation type="journal article" date="2020" name="Fungal Divers.">
        <title>Resolving the Mortierellaceae phylogeny through synthesis of multi-gene phylogenetics and phylogenomics.</title>
        <authorList>
            <person name="Vandepol N."/>
            <person name="Liber J."/>
            <person name="Desiro A."/>
            <person name="Na H."/>
            <person name="Kennedy M."/>
            <person name="Barry K."/>
            <person name="Grigoriev I.V."/>
            <person name="Miller A.N."/>
            <person name="O'Donnell K."/>
            <person name="Stajich J.E."/>
            <person name="Bonito G."/>
        </authorList>
    </citation>
    <scope>NUCLEOTIDE SEQUENCE</scope>
    <source>
        <strain evidence="2">MES-2147</strain>
    </source>
</reference>
<dbReference type="SUPFAM" id="SSF52777">
    <property type="entry name" value="CoA-dependent acyltransferases"/>
    <property type="match status" value="2"/>
</dbReference>